<protein>
    <recommendedName>
        <fullName evidence="5">Class D sortase</fullName>
    </recommendedName>
</protein>
<dbReference type="NCBIfam" id="NF033746">
    <property type="entry name" value="class_D_sortase"/>
    <property type="match status" value="1"/>
</dbReference>
<proteinExistence type="predicted"/>
<dbReference type="EMBL" id="BMFV01000001">
    <property type="protein sequence ID" value="GGH74169.1"/>
    <property type="molecule type" value="Genomic_DNA"/>
</dbReference>
<keyword evidence="1" id="KW-0378">Hydrolase</keyword>
<dbReference type="SUPFAM" id="SSF63817">
    <property type="entry name" value="Sortase"/>
    <property type="match status" value="1"/>
</dbReference>
<dbReference type="Proteomes" id="UP000656813">
    <property type="component" value="Unassembled WGS sequence"/>
</dbReference>
<dbReference type="Gene3D" id="2.40.260.10">
    <property type="entry name" value="Sortase"/>
    <property type="match status" value="1"/>
</dbReference>
<dbReference type="InterPro" id="IPR005754">
    <property type="entry name" value="Sortase"/>
</dbReference>
<evidence type="ECO:0000313" key="3">
    <source>
        <dbReference type="EMBL" id="GGH74169.1"/>
    </source>
</evidence>
<evidence type="ECO:0000256" key="1">
    <source>
        <dbReference type="ARBA" id="ARBA00022801"/>
    </source>
</evidence>
<dbReference type="NCBIfam" id="TIGR01076">
    <property type="entry name" value="sortase_fam"/>
    <property type="match status" value="1"/>
</dbReference>
<dbReference type="Pfam" id="PF04203">
    <property type="entry name" value="Sortase"/>
    <property type="match status" value="1"/>
</dbReference>
<feature type="active site" description="Proton donor/acceptor" evidence="2">
    <location>
        <position position="109"/>
    </location>
</feature>
<dbReference type="RefSeq" id="WP_373284381.1">
    <property type="nucleotide sequence ID" value="NZ_BMFV01000001.1"/>
</dbReference>
<sequence>MIRKLAFLIILVGLGFAGVGGWQLWHGSVKQHETMKKAQALTVTKKDPVKYKDWDPIKGETIGILYIPRLDKKLGIVEGTSPDQLEKGVGHYKSSALPGKNDQVVLSGHRDTVFRHFGEIQKGDDISVDLPYGTYTYVVDHMKIVDKDDRTIIHSTKPKEELVLTTCYPFSYIGDAPKRYIIYAYPKKK</sequence>
<dbReference type="CDD" id="cd05828">
    <property type="entry name" value="Sortase_D_1"/>
    <property type="match status" value="1"/>
</dbReference>
<dbReference type="GO" id="GO:0016787">
    <property type="term" value="F:hydrolase activity"/>
    <property type="evidence" value="ECO:0007669"/>
    <property type="project" value="UniProtKB-KW"/>
</dbReference>
<keyword evidence="4" id="KW-1185">Reference proteome</keyword>
<comment type="caution">
    <text evidence="3">The sequence shown here is derived from an EMBL/GenBank/DDBJ whole genome shotgun (WGS) entry which is preliminary data.</text>
</comment>
<evidence type="ECO:0008006" key="5">
    <source>
        <dbReference type="Google" id="ProtNLM"/>
    </source>
</evidence>
<dbReference type="AlphaFoldDB" id="A0A8J2ZRB0"/>
<feature type="active site" description="Acyl-thioester intermediate" evidence="2">
    <location>
        <position position="167"/>
    </location>
</feature>
<dbReference type="InterPro" id="IPR053525">
    <property type="entry name" value="Sortase_D"/>
</dbReference>
<dbReference type="InterPro" id="IPR041999">
    <property type="entry name" value="Sortase_D_1"/>
</dbReference>
<accession>A0A8J2ZRB0</accession>
<gene>
    <name evidence="3" type="primary">yhcS</name>
    <name evidence="3" type="ORF">GCM10007096_02130</name>
</gene>
<organism evidence="3 4">
    <name type="scientific">Pullulanibacillus pueri</name>
    <dbReference type="NCBI Taxonomy" id="1437324"/>
    <lineage>
        <taxon>Bacteria</taxon>
        <taxon>Bacillati</taxon>
        <taxon>Bacillota</taxon>
        <taxon>Bacilli</taxon>
        <taxon>Bacillales</taxon>
        <taxon>Sporolactobacillaceae</taxon>
        <taxon>Pullulanibacillus</taxon>
    </lineage>
</organism>
<name>A0A8J2ZRB0_9BACL</name>
<evidence type="ECO:0000313" key="4">
    <source>
        <dbReference type="Proteomes" id="UP000656813"/>
    </source>
</evidence>
<reference evidence="3" key="1">
    <citation type="journal article" date="2014" name="Int. J. Syst. Evol. Microbiol.">
        <title>Complete genome sequence of Corynebacterium casei LMG S-19264T (=DSM 44701T), isolated from a smear-ripened cheese.</title>
        <authorList>
            <consortium name="US DOE Joint Genome Institute (JGI-PGF)"/>
            <person name="Walter F."/>
            <person name="Albersmeier A."/>
            <person name="Kalinowski J."/>
            <person name="Ruckert C."/>
        </authorList>
    </citation>
    <scope>NUCLEOTIDE SEQUENCE</scope>
    <source>
        <strain evidence="3">CGMCC 1.12777</strain>
    </source>
</reference>
<dbReference type="InterPro" id="IPR023365">
    <property type="entry name" value="Sortase_dom-sf"/>
</dbReference>
<evidence type="ECO:0000256" key="2">
    <source>
        <dbReference type="PIRSR" id="PIRSR605754-1"/>
    </source>
</evidence>
<reference evidence="3" key="2">
    <citation type="submission" date="2020-09" db="EMBL/GenBank/DDBJ databases">
        <authorList>
            <person name="Sun Q."/>
            <person name="Zhou Y."/>
        </authorList>
    </citation>
    <scope>NUCLEOTIDE SEQUENCE</scope>
    <source>
        <strain evidence="3">CGMCC 1.12777</strain>
    </source>
</reference>